<dbReference type="GO" id="GO:0000136">
    <property type="term" value="C:mannan polymerase complex"/>
    <property type="evidence" value="ECO:0007669"/>
    <property type="project" value="TreeGrafter"/>
</dbReference>
<evidence type="ECO:0000256" key="3">
    <source>
        <dbReference type="SAM" id="Phobius"/>
    </source>
</evidence>
<dbReference type="InterPro" id="IPR029044">
    <property type="entry name" value="Nucleotide-diphossugar_trans"/>
</dbReference>
<dbReference type="SUPFAM" id="SSF53448">
    <property type="entry name" value="Nucleotide-diphospho-sugar transferases"/>
    <property type="match status" value="1"/>
</dbReference>
<evidence type="ECO:0000313" key="4">
    <source>
        <dbReference type="EMBL" id="KAK3941771.1"/>
    </source>
</evidence>
<dbReference type="PANTHER" id="PTHR31834">
    <property type="entry name" value="INITIATION-SPECIFIC ALPHA-1,6-MANNOSYLTRANSFERASE"/>
    <property type="match status" value="1"/>
</dbReference>
<keyword evidence="3" id="KW-0812">Transmembrane</keyword>
<dbReference type="AlphaFoldDB" id="A0AAN6NAQ9"/>
<evidence type="ECO:0000313" key="5">
    <source>
        <dbReference type="Proteomes" id="UP001303473"/>
    </source>
</evidence>
<dbReference type="InterPro" id="IPR039367">
    <property type="entry name" value="Och1-like"/>
</dbReference>
<keyword evidence="3" id="KW-0472">Membrane</keyword>
<dbReference type="EMBL" id="MU853780">
    <property type="protein sequence ID" value="KAK3941771.1"/>
    <property type="molecule type" value="Genomic_DNA"/>
</dbReference>
<dbReference type="Pfam" id="PF04488">
    <property type="entry name" value="Gly_transf_sug"/>
    <property type="match status" value="1"/>
</dbReference>
<keyword evidence="3" id="KW-1133">Transmembrane helix</keyword>
<dbReference type="Proteomes" id="UP001303473">
    <property type="component" value="Unassembled WGS sequence"/>
</dbReference>
<dbReference type="GO" id="GO:0000009">
    <property type="term" value="F:alpha-1,6-mannosyltransferase activity"/>
    <property type="evidence" value="ECO:0007669"/>
    <property type="project" value="InterPro"/>
</dbReference>
<reference evidence="5" key="1">
    <citation type="journal article" date="2023" name="Mol. Phylogenet. Evol.">
        <title>Genome-scale phylogeny and comparative genomics of the fungal order Sordariales.</title>
        <authorList>
            <person name="Hensen N."/>
            <person name="Bonometti L."/>
            <person name="Westerberg I."/>
            <person name="Brannstrom I.O."/>
            <person name="Guillou S."/>
            <person name="Cros-Aarteil S."/>
            <person name="Calhoun S."/>
            <person name="Haridas S."/>
            <person name="Kuo A."/>
            <person name="Mondo S."/>
            <person name="Pangilinan J."/>
            <person name="Riley R."/>
            <person name="LaButti K."/>
            <person name="Andreopoulos B."/>
            <person name="Lipzen A."/>
            <person name="Chen C."/>
            <person name="Yan M."/>
            <person name="Daum C."/>
            <person name="Ng V."/>
            <person name="Clum A."/>
            <person name="Steindorff A."/>
            <person name="Ohm R.A."/>
            <person name="Martin F."/>
            <person name="Silar P."/>
            <person name="Natvig D.O."/>
            <person name="Lalanne C."/>
            <person name="Gautier V."/>
            <person name="Ament-Velasquez S.L."/>
            <person name="Kruys A."/>
            <person name="Hutchinson M.I."/>
            <person name="Powell A.J."/>
            <person name="Barry K."/>
            <person name="Miller A.N."/>
            <person name="Grigoriev I.V."/>
            <person name="Debuchy R."/>
            <person name="Gladieux P."/>
            <person name="Hiltunen Thoren M."/>
            <person name="Johannesson H."/>
        </authorList>
    </citation>
    <scope>NUCLEOTIDE SEQUENCE [LARGE SCALE GENOMIC DNA]</scope>
    <source>
        <strain evidence="5">CBS 340.73</strain>
    </source>
</reference>
<gene>
    <name evidence="4" type="ORF">QBC46DRAFT_381941</name>
</gene>
<feature type="region of interest" description="Disordered" evidence="2">
    <location>
        <begin position="53"/>
        <end position="111"/>
    </location>
</feature>
<evidence type="ECO:0000256" key="1">
    <source>
        <dbReference type="ARBA" id="ARBA00009003"/>
    </source>
</evidence>
<dbReference type="GO" id="GO:0006487">
    <property type="term" value="P:protein N-linked glycosylation"/>
    <property type="evidence" value="ECO:0007669"/>
    <property type="project" value="TreeGrafter"/>
</dbReference>
<protein>
    <recommendedName>
        <fullName evidence="6">Glycosyltransferase family 32 protein</fullName>
    </recommendedName>
</protein>
<accession>A0AAN6NAQ9</accession>
<proteinExistence type="inferred from homology"/>
<dbReference type="PANTHER" id="PTHR31834:SF8">
    <property type="entry name" value="TRANSFERASE, PUTATIVE (AFU_ORTHOLOGUE AFUA_6G14040)-RELATED"/>
    <property type="match status" value="1"/>
</dbReference>
<evidence type="ECO:0008006" key="6">
    <source>
        <dbReference type="Google" id="ProtNLM"/>
    </source>
</evidence>
<dbReference type="Gene3D" id="3.90.550.20">
    <property type="match status" value="1"/>
</dbReference>
<feature type="transmembrane region" description="Helical" evidence="3">
    <location>
        <begin position="21"/>
        <end position="38"/>
    </location>
</feature>
<name>A0AAN6NAQ9_9PEZI</name>
<feature type="compositionally biased region" description="Low complexity" evidence="2">
    <location>
        <begin position="65"/>
        <end position="111"/>
    </location>
</feature>
<organism evidence="4 5">
    <name type="scientific">Diplogelasinospora grovesii</name>
    <dbReference type="NCBI Taxonomy" id="303347"/>
    <lineage>
        <taxon>Eukaryota</taxon>
        <taxon>Fungi</taxon>
        <taxon>Dikarya</taxon>
        <taxon>Ascomycota</taxon>
        <taxon>Pezizomycotina</taxon>
        <taxon>Sordariomycetes</taxon>
        <taxon>Sordariomycetidae</taxon>
        <taxon>Sordariales</taxon>
        <taxon>Diplogelasinosporaceae</taxon>
        <taxon>Diplogelasinospora</taxon>
    </lineage>
</organism>
<sequence>MLLFSQRSLASGKVFRSRSQLVGWVGGVGFFLIFLYLFCNSDNIRSNINVDEQKLRPAPPPPPAQTQTSTSSRAAVPTTSRPTPTPASTLAVASTSTSTISTPTPTPSSTKATIPKKIWYKLGPKGLNDHTREWTDSCIQNNTDYKVEFMTDSSAESYVRRTFSASHPDVVEVYFNLTVPILKADLLRYLLLYSEGGVYSDLDVSCSATAPIDEWIPASYRDSDVGLVVGWEFDVGWGDNFIREFATWTILSKPGLGHMWQVIDDIIQFLKEKVKEKELSGVGDLTLDMVGDVVDATGPRRFTRGVFKSLEKQLNKTAEEMVLSAKELLEAKLLGDVLILPGYSFAAGSNTYDEKDKEAGKVGEALVTHHYAGSWKNDKGGEMRKR</sequence>
<comment type="similarity">
    <text evidence="1">Belongs to the glycosyltransferase 32 family.</text>
</comment>
<keyword evidence="5" id="KW-1185">Reference proteome</keyword>
<comment type="caution">
    <text evidence="4">The sequence shown here is derived from an EMBL/GenBank/DDBJ whole genome shotgun (WGS) entry which is preliminary data.</text>
</comment>
<dbReference type="InterPro" id="IPR007577">
    <property type="entry name" value="GlycoTrfase_DXD_sugar-bd_CS"/>
</dbReference>
<evidence type="ECO:0000256" key="2">
    <source>
        <dbReference type="SAM" id="MobiDB-lite"/>
    </source>
</evidence>